<name>A0ABU7IBZ0_9SPHI</name>
<dbReference type="InterPro" id="IPR013653">
    <property type="entry name" value="GCN5-like_dom"/>
</dbReference>
<dbReference type="InterPro" id="IPR000182">
    <property type="entry name" value="GNAT_dom"/>
</dbReference>
<gene>
    <name evidence="2" type="ORF">VRU48_17845</name>
</gene>
<evidence type="ECO:0000313" key="2">
    <source>
        <dbReference type="EMBL" id="MEE1946992.1"/>
    </source>
</evidence>
<keyword evidence="3" id="KW-1185">Reference proteome</keyword>
<proteinExistence type="predicted"/>
<dbReference type="EC" id="2.3.1.-" evidence="2"/>
<accession>A0ABU7IBZ0</accession>
<dbReference type="Pfam" id="PF08445">
    <property type="entry name" value="FR47"/>
    <property type="match status" value="1"/>
</dbReference>
<reference evidence="2 3" key="1">
    <citation type="submission" date="2024-01" db="EMBL/GenBank/DDBJ databases">
        <title>Pedobacter sp. nov., isolated from fresh soil.</title>
        <authorList>
            <person name="Le N.T.T."/>
        </authorList>
    </citation>
    <scope>NUCLEOTIDE SEQUENCE [LARGE SCALE GENOMIC DNA]</scope>
    <source>
        <strain evidence="2 3">KR3-3</strain>
    </source>
</reference>
<dbReference type="GO" id="GO:0016746">
    <property type="term" value="F:acyltransferase activity"/>
    <property type="evidence" value="ECO:0007669"/>
    <property type="project" value="UniProtKB-KW"/>
</dbReference>
<dbReference type="RefSeq" id="WP_330109279.1">
    <property type="nucleotide sequence ID" value="NZ_JAZDQT010000003.1"/>
</dbReference>
<evidence type="ECO:0000259" key="1">
    <source>
        <dbReference type="PROSITE" id="PS51186"/>
    </source>
</evidence>
<organism evidence="2 3">
    <name type="scientific">Pedobacter albus</name>
    <dbReference type="NCBI Taxonomy" id="3113905"/>
    <lineage>
        <taxon>Bacteria</taxon>
        <taxon>Pseudomonadati</taxon>
        <taxon>Bacteroidota</taxon>
        <taxon>Sphingobacteriia</taxon>
        <taxon>Sphingobacteriales</taxon>
        <taxon>Sphingobacteriaceae</taxon>
        <taxon>Pedobacter</taxon>
    </lineage>
</organism>
<keyword evidence="2" id="KW-0012">Acyltransferase</keyword>
<dbReference type="CDD" id="cd04301">
    <property type="entry name" value="NAT_SF"/>
    <property type="match status" value="1"/>
</dbReference>
<comment type="caution">
    <text evidence="2">The sequence shown here is derived from an EMBL/GenBank/DDBJ whole genome shotgun (WGS) entry which is preliminary data.</text>
</comment>
<sequence>MEYLLDNPIYHALNSAHGQFAKGTENVKFYEEDIASFAGLKHNSEQEFDELYHLSETGSTYVVFSPVQLTIHEKWKVIAHIDMFQFVYEAKEAPAGNESDLINLNQQHVAEMMALVELTKPGPFRQRTIELGNYTGIFENEKLVAMAGHRFNPTPYTEVSAVCTHPDYLGKGYAYELIREQIKRILVKGEIPFLHVRNDNAGAIKLYEKLGFRNRGDMYAYVIRKEVN</sequence>
<keyword evidence="2" id="KW-0808">Transferase</keyword>
<feature type="domain" description="N-acetyltransferase" evidence="1">
    <location>
        <begin position="88"/>
        <end position="228"/>
    </location>
</feature>
<dbReference type="SUPFAM" id="SSF55729">
    <property type="entry name" value="Acyl-CoA N-acyltransferases (Nat)"/>
    <property type="match status" value="1"/>
</dbReference>
<evidence type="ECO:0000313" key="3">
    <source>
        <dbReference type="Proteomes" id="UP001336835"/>
    </source>
</evidence>
<dbReference type="EMBL" id="JAZDQT010000003">
    <property type="protein sequence ID" value="MEE1946992.1"/>
    <property type="molecule type" value="Genomic_DNA"/>
</dbReference>
<dbReference type="PROSITE" id="PS51186">
    <property type="entry name" value="GNAT"/>
    <property type="match status" value="1"/>
</dbReference>
<dbReference type="Gene3D" id="3.40.630.30">
    <property type="match status" value="1"/>
</dbReference>
<protein>
    <submittedName>
        <fullName evidence="2">GNAT family N-acetyltransferase</fullName>
        <ecNumber evidence="2">2.3.1.-</ecNumber>
    </submittedName>
</protein>
<dbReference type="Proteomes" id="UP001336835">
    <property type="component" value="Unassembled WGS sequence"/>
</dbReference>
<dbReference type="InterPro" id="IPR016181">
    <property type="entry name" value="Acyl_CoA_acyltransferase"/>
</dbReference>